<gene>
    <name evidence="1" type="ORF">TNCT_25661</name>
</gene>
<keyword evidence="2" id="KW-1185">Reference proteome</keyword>
<sequence length="128" mass="14826">MLARYSDYFFTKAFGHIRSLLKLVPQGLSLELKLRAINEFLSIASETTLLKGHSSHHMNTENTPRKAHTQWKMYQTLGNELQSRLNFEHYSLMRLRQTLLFTQGHSSAYVTPEGTRKSKTPVKQTDRS</sequence>
<organism evidence="1 2">
    <name type="scientific">Trichonephila clavata</name>
    <name type="common">Joro spider</name>
    <name type="synonym">Nephila clavata</name>
    <dbReference type="NCBI Taxonomy" id="2740835"/>
    <lineage>
        <taxon>Eukaryota</taxon>
        <taxon>Metazoa</taxon>
        <taxon>Ecdysozoa</taxon>
        <taxon>Arthropoda</taxon>
        <taxon>Chelicerata</taxon>
        <taxon>Arachnida</taxon>
        <taxon>Araneae</taxon>
        <taxon>Araneomorphae</taxon>
        <taxon>Entelegynae</taxon>
        <taxon>Araneoidea</taxon>
        <taxon>Nephilidae</taxon>
        <taxon>Trichonephila</taxon>
    </lineage>
</organism>
<name>A0A8X6J7M5_TRICU</name>
<accession>A0A8X6J7M5</accession>
<evidence type="ECO:0000313" key="2">
    <source>
        <dbReference type="Proteomes" id="UP000887116"/>
    </source>
</evidence>
<comment type="caution">
    <text evidence="1">The sequence shown here is derived from an EMBL/GenBank/DDBJ whole genome shotgun (WGS) entry which is preliminary data.</text>
</comment>
<reference evidence="1" key="1">
    <citation type="submission" date="2020-07" db="EMBL/GenBank/DDBJ databases">
        <title>Multicomponent nature underlies the extraordinary mechanical properties of spider dragline silk.</title>
        <authorList>
            <person name="Kono N."/>
            <person name="Nakamura H."/>
            <person name="Mori M."/>
            <person name="Yoshida Y."/>
            <person name="Ohtoshi R."/>
            <person name="Malay A.D."/>
            <person name="Moran D.A.P."/>
            <person name="Tomita M."/>
            <person name="Numata K."/>
            <person name="Arakawa K."/>
        </authorList>
    </citation>
    <scope>NUCLEOTIDE SEQUENCE</scope>
</reference>
<evidence type="ECO:0000313" key="1">
    <source>
        <dbReference type="EMBL" id="GFQ95295.1"/>
    </source>
</evidence>
<dbReference type="EMBL" id="BMAO01014481">
    <property type="protein sequence ID" value="GFQ95295.1"/>
    <property type="molecule type" value="Genomic_DNA"/>
</dbReference>
<dbReference type="Proteomes" id="UP000887116">
    <property type="component" value="Unassembled WGS sequence"/>
</dbReference>
<protein>
    <submittedName>
        <fullName evidence="1">Uncharacterized protein</fullName>
    </submittedName>
</protein>
<dbReference type="AlphaFoldDB" id="A0A8X6J7M5"/>
<proteinExistence type="predicted"/>